<dbReference type="EC" id="2.7.7.72" evidence="13"/>
<dbReference type="InterPro" id="IPR014065">
    <property type="entry name" value="tRNA_adenylyltransferase"/>
</dbReference>
<comment type="caution">
    <text evidence="13">The sequence shown here is derived from an EMBL/GenBank/DDBJ whole genome shotgun (WGS) entry which is preliminary data.</text>
</comment>
<dbReference type="SMART" id="SM00471">
    <property type="entry name" value="HDc"/>
    <property type="match status" value="1"/>
</dbReference>
<dbReference type="SUPFAM" id="SSF81301">
    <property type="entry name" value="Nucleotidyltransferase"/>
    <property type="match status" value="1"/>
</dbReference>
<dbReference type="GO" id="GO:0046872">
    <property type="term" value="F:metal ion binding"/>
    <property type="evidence" value="ECO:0007669"/>
    <property type="project" value="UniProtKB-KW"/>
</dbReference>
<dbReference type="Proteomes" id="UP000440668">
    <property type="component" value="Unassembled WGS sequence"/>
</dbReference>
<keyword evidence="6" id="KW-0547">Nucleotide-binding</keyword>
<dbReference type="RefSeq" id="WP_115943435.1">
    <property type="nucleotide sequence ID" value="NZ_JBISAF010000010.1"/>
</dbReference>
<evidence type="ECO:0000256" key="5">
    <source>
        <dbReference type="ARBA" id="ARBA00022723"/>
    </source>
</evidence>
<dbReference type="CDD" id="cd00077">
    <property type="entry name" value="HDc"/>
    <property type="match status" value="1"/>
</dbReference>
<dbReference type="InterPro" id="IPR006675">
    <property type="entry name" value="HDIG_dom"/>
</dbReference>
<dbReference type="PANTHER" id="PTHR47545">
    <property type="entry name" value="MULTIFUNCTIONAL CCA PROTEIN"/>
    <property type="match status" value="1"/>
</dbReference>
<dbReference type="CDD" id="cd05398">
    <property type="entry name" value="NT_ClassII-CCAase"/>
    <property type="match status" value="1"/>
</dbReference>
<gene>
    <name evidence="13" type="ORF">GJV82_05235</name>
</gene>
<keyword evidence="8" id="KW-0067">ATP-binding</keyword>
<evidence type="ECO:0000256" key="11">
    <source>
        <dbReference type="SAM" id="Coils"/>
    </source>
</evidence>
<proteinExistence type="predicted"/>
<dbReference type="InterPro" id="IPR043519">
    <property type="entry name" value="NT_sf"/>
</dbReference>
<dbReference type="InterPro" id="IPR002646">
    <property type="entry name" value="PolA_pol_head_dom"/>
</dbReference>
<dbReference type="Pfam" id="PF01743">
    <property type="entry name" value="PolyA_pol"/>
    <property type="match status" value="1"/>
</dbReference>
<evidence type="ECO:0000256" key="6">
    <source>
        <dbReference type="ARBA" id="ARBA00022741"/>
    </source>
</evidence>
<dbReference type="NCBIfam" id="TIGR00277">
    <property type="entry name" value="HDIG"/>
    <property type="match status" value="1"/>
</dbReference>
<evidence type="ECO:0000256" key="8">
    <source>
        <dbReference type="ARBA" id="ARBA00022840"/>
    </source>
</evidence>
<evidence type="ECO:0000256" key="10">
    <source>
        <dbReference type="ARBA" id="ARBA00022884"/>
    </source>
</evidence>
<reference evidence="13 14" key="1">
    <citation type="submission" date="2019-11" db="EMBL/GenBank/DDBJ databases">
        <title>Cellulosimicrobium composti sp. nov. isolated from a compost.</title>
        <authorList>
            <person name="Yang Y."/>
        </authorList>
    </citation>
    <scope>NUCLEOTIDE SEQUENCE [LARGE SCALE GENOMIC DNA]</scope>
    <source>
        <strain evidence="13 14">BIT-GX5</strain>
    </source>
</reference>
<feature type="domain" description="HD/PDEase" evidence="12">
    <location>
        <begin position="302"/>
        <end position="463"/>
    </location>
</feature>
<dbReference type="InterPro" id="IPR006674">
    <property type="entry name" value="HD_domain"/>
</dbReference>
<accession>A0A6N7ZG36</accession>
<dbReference type="EMBL" id="WMKA01000007">
    <property type="protein sequence ID" value="MTG88353.1"/>
    <property type="molecule type" value="Genomic_DNA"/>
</dbReference>
<comment type="cofactor">
    <cofactor evidence="1">
        <name>Mg(2+)</name>
        <dbReference type="ChEBI" id="CHEBI:18420"/>
    </cofactor>
</comment>
<evidence type="ECO:0000256" key="2">
    <source>
        <dbReference type="ARBA" id="ARBA00022679"/>
    </source>
</evidence>
<dbReference type="Gene3D" id="1.10.3090.10">
    <property type="entry name" value="cca-adding enzyme, domain 2"/>
    <property type="match status" value="1"/>
</dbReference>
<organism evidence="13 14">
    <name type="scientific">Cellulosimicrobium composti</name>
    <dbReference type="NCBI Taxonomy" id="2672572"/>
    <lineage>
        <taxon>Bacteria</taxon>
        <taxon>Bacillati</taxon>
        <taxon>Actinomycetota</taxon>
        <taxon>Actinomycetes</taxon>
        <taxon>Micrococcales</taxon>
        <taxon>Promicromonosporaceae</taxon>
        <taxon>Cellulosimicrobium</taxon>
    </lineage>
</organism>
<evidence type="ECO:0000313" key="13">
    <source>
        <dbReference type="EMBL" id="MTG88353.1"/>
    </source>
</evidence>
<keyword evidence="4 13" id="KW-0548">Nucleotidyltransferase</keyword>
<feature type="coiled-coil region" evidence="11">
    <location>
        <begin position="434"/>
        <end position="461"/>
    </location>
</feature>
<dbReference type="Pfam" id="PF12627">
    <property type="entry name" value="PolyA_pol_RNAbd"/>
    <property type="match status" value="1"/>
</dbReference>
<protein>
    <submittedName>
        <fullName evidence="13">CCA tRNA nucleotidyltransferase</fullName>
        <ecNumber evidence="13">2.7.7.72</ecNumber>
    </submittedName>
</protein>
<dbReference type="InterPro" id="IPR050124">
    <property type="entry name" value="tRNA_CCA-adding_enzyme"/>
</dbReference>
<dbReference type="GO" id="GO:0005524">
    <property type="term" value="F:ATP binding"/>
    <property type="evidence" value="ECO:0007669"/>
    <property type="project" value="UniProtKB-KW"/>
</dbReference>
<dbReference type="InterPro" id="IPR032828">
    <property type="entry name" value="PolyA_RNA-bd"/>
</dbReference>
<keyword evidence="9" id="KW-0460">Magnesium</keyword>
<dbReference type="GO" id="GO:0042245">
    <property type="term" value="P:RNA repair"/>
    <property type="evidence" value="ECO:0007669"/>
    <property type="project" value="UniProtKB-KW"/>
</dbReference>
<dbReference type="InterPro" id="IPR003607">
    <property type="entry name" value="HD/PDEase_dom"/>
</dbReference>
<evidence type="ECO:0000313" key="14">
    <source>
        <dbReference type="Proteomes" id="UP000440668"/>
    </source>
</evidence>
<dbReference type="GO" id="GO:0004810">
    <property type="term" value="F:CCA tRNA nucleotidyltransferase activity"/>
    <property type="evidence" value="ECO:0007669"/>
    <property type="project" value="UniProtKB-EC"/>
</dbReference>
<keyword evidence="3" id="KW-0819">tRNA processing</keyword>
<keyword evidence="11" id="KW-0175">Coiled coil</keyword>
<keyword evidence="7" id="KW-0692">RNA repair</keyword>
<dbReference type="GO" id="GO:0003723">
    <property type="term" value="F:RNA binding"/>
    <property type="evidence" value="ECO:0007669"/>
    <property type="project" value="UniProtKB-KW"/>
</dbReference>
<dbReference type="SUPFAM" id="SSF81891">
    <property type="entry name" value="Poly A polymerase C-terminal region-like"/>
    <property type="match status" value="1"/>
</dbReference>
<dbReference type="AlphaFoldDB" id="A0A6N7ZG36"/>
<evidence type="ECO:0000259" key="12">
    <source>
        <dbReference type="SMART" id="SM00471"/>
    </source>
</evidence>
<evidence type="ECO:0000256" key="3">
    <source>
        <dbReference type="ARBA" id="ARBA00022694"/>
    </source>
</evidence>
<evidence type="ECO:0000256" key="7">
    <source>
        <dbReference type="ARBA" id="ARBA00022800"/>
    </source>
</evidence>
<dbReference type="GO" id="GO:0008033">
    <property type="term" value="P:tRNA processing"/>
    <property type="evidence" value="ECO:0007669"/>
    <property type="project" value="UniProtKB-KW"/>
</dbReference>
<sequence>MSQLYRVRDAPPGSPSRARAAHLAGLVAVPHPSSPQPTPAALELQRRALAVLAEMAPAAIELGEAFRAAGHELALVGGPVRDAFLGRASNDLDFATSASPDESEAILARWGDAHWDIGKEFGTIGAKRFGRSGPGDELVVEVTTYRSDEYDPASRKPVVAFGDTLEGDLSRRDFTVNAMAVRVPDMTFVDPFDGLGDLARRVLRTPIAPERSFDDDPLRMMRAARFAAQLGFDVDGGTLAALVLMTERIEIVSAERVRDELSKLLLAASPRRGLEVLVDTGLADHVLPELPALKLEIDEHHRHKDVYEHSLTVLDQAIAQETGPDGAVPAPDLVLRLAALLHDVGKPPTRRFEDGGGVSFHHHEVVGAKMVAKRLKALRYDKQVVKDVARLVELHLRFHGYGDGAWTDSAVRRYVTDAGPLLERLHRLTRADCTTRNRRKAQRLRESYDDLERRIADLQAKEELDAVRPDLDGQQIMAILGIRPGPVVGRAYKHLLELRLDRGPVDEETARADLLRWWGEQPESSAS</sequence>
<dbReference type="NCBIfam" id="TIGR02692">
    <property type="entry name" value="tRNA_CCA_actino"/>
    <property type="match status" value="1"/>
</dbReference>
<evidence type="ECO:0000256" key="9">
    <source>
        <dbReference type="ARBA" id="ARBA00022842"/>
    </source>
</evidence>
<keyword evidence="5" id="KW-0479">Metal-binding</keyword>
<dbReference type="Pfam" id="PF01966">
    <property type="entry name" value="HD"/>
    <property type="match status" value="1"/>
</dbReference>
<keyword evidence="10" id="KW-0694">RNA-binding</keyword>
<evidence type="ECO:0000256" key="1">
    <source>
        <dbReference type="ARBA" id="ARBA00001946"/>
    </source>
</evidence>
<keyword evidence="2 13" id="KW-0808">Transferase</keyword>
<dbReference type="PANTHER" id="PTHR47545:SF1">
    <property type="entry name" value="MULTIFUNCTIONAL CCA PROTEIN"/>
    <property type="match status" value="1"/>
</dbReference>
<dbReference type="FunFam" id="1.10.3090.10:FF:000002">
    <property type="entry name" value="CCA tRNA nucleotidyltransferase"/>
    <property type="match status" value="1"/>
</dbReference>
<dbReference type="Gene3D" id="3.30.460.10">
    <property type="entry name" value="Beta Polymerase, domain 2"/>
    <property type="match status" value="1"/>
</dbReference>
<name>A0A6N7ZG36_9MICO</name>
<evidence type="ECO:0000256" key="4">
    <source>
        <dbReference type="ARBA" id="ARBA00022695"/>
    </source>
</evidence>